<dbReference type="GO" id="GO:0045337">
    <property type="term" value="P:farnesyl diphosphate biosynthetic process"/>
    <property type="evidence" value="ECO:0007669"/>
    <property type="project" value="TreeGrafter"/>
</dbReference>
<comment type="cofactor">
    <cofactor evidence="1">
        <name>Mg(2+)</name>
        <dbReference type="ChEBI" id="CHEBI:18420"/>
    </cofactor>
</comment>
<dbReference type="InterPro" id="IPR008949">
    <property type="entry name" value="Isoprenoid_synthase_dom_sf"/>
</dbReference>
<reference evidence="8" key="1">
    <citation type="submission" date="2023-03" db="EMBL/GenBank/DDBJ databases">
        <title>Chromosome-level genomes of two armyworms, Mythimna separata and Mythimna loreyi, provide insights into the biosynthesis and reception of sex pheromones.</title>
        <authorList>
            <person name="Zhao H."/>
        </authorList>
    </citation>
    <scope>NUCLEOTIDE SEQUENCE</scope>
    <source>
        <strain evidence="8">BeijingLab</strain>
        <tissue evidence="8">Pupa</tissue>
    </source>
</reference>
<dbReference type="AlphaFoldDB" id="A0AAD7YJH3"/>
<dbReference type="SFLD" id="SFLDS00005">
    <property type="entry name" value="Isoprenoid_Synthase_Type_I"/>
    <property type="match status" value="1"/>
</dbReference>
<evidence type="ECO:0000256" key="2">
    <source>
        <dbReference type="ARBA" id="ARBA00022679"/>
    </source>
</evidence>
<dbReference type="InterPro" id="IPR000092">
    <property type="entry name" value="Polyprenyl_synt"/>
</dbReference>
<evidence type="ECO:0000256" key="7">
    <source>
        <dbReference type="RuleBase" id="RU004466"/>
    </source>
</evidence>
<keyword evidence="2 7" id="KW-0808">Transferase</keyword>
<evidence type="ECO:0000256" key="1">
    <source>
        <dbReference type="ARBA" id="ARBA00001946"/>
    </source>
</evidence>
<organism evidence="8 9">
    <name type="scientific">Mythimna separata</name>
    <name type="common">Oriental armyworm</name>
    <name type="synonym">Pseudaletia separata</name>
    <dbReference type="NCBI Taxonomy" id="271217"/>
    <lineage>
        <taxon>Eukaryota</taxon>
        <taxon>Metazoa</taxon>
        <taxon>Ecdysozoa</taxon>
        <taxon>Arthropoda</taxon>
        <taxon>Hexapoda</taxon>
        <taxon>Insecta</taxon>
        <taxon>Pterygota</taxon>
        <taxon>Neoptera</taxon>
        <taxon>Endopterygota</taxon>
        <taxon>Lepidoptera</taxon>
        <taxon>Glossata</taxon>
        <taxon>Ditrysia</taxon>
        <taxon>Noctuoidea</taxon>
        <taxon>Noctuidae</taxon>
        <taxon>Noctuinae</taxon>
        <taxon>Hadenini</taxon>
        <taxon>Mythimna</taxon>
    </lineage>
</organism>
<dbReference type="GO" id="GO:0005737">
    <property type="term" value="C:cytoplasm"/>
    <property type="evidence" value="ECO:0007669"/>
    <property type="project" value="TreeGrafter"/>
</dbReference>
<evidence type="ECO:0000313" key="8">
    <source>
        <dbReference type="EMBL" id="KAJ8717861.1"/>
    </source>
</evidence>
<comment type="similarity">
    <text evidence="7">Belongs to the FPP/GGPP synthase family.</text>
</comment>
<evidence type="ECO:0000313" key="9">
    <source>
        <dbReference type="Proteomes" id="UP001231518"/>
    </source>
</evidence>
<dbReference type="GO" id="GO:0042811">
    <property type="term" value="P:pheromone biosynthetic process"/>
    <property type="evidence" value="ECO:0007669"/>
    <property type="project" value="UniProtKB-ARBA"/>
</dbReference>
<dbReference type="PANTHER" id="PTHR11525">
    <property type="entry name" value="FARNESYL-PYROPHOSPHATE SYNTHETASE"/>
    <property type="match status" value="1"/>
</dbReference>
<dbReference type="PROSITE" id="PS00444">
    <property type="entry name" value="POLYPRENYL_SYNTHASE_2"/>
    <property type="match status" value="1"/>
</dbReference>
<comment type="pathway">
    <text evidence="5">Pheromone biosynthesis.</text>
</comment>
<dbReference type="InterPro" id="IPR033749">
    <property type="entry name" value="Polyprenyl_synt_CS"/>
</dbReference>
<comment type="caution">
    <text evidence="8">The sequence shown here is derived from an EMBL/GenBank/DDBJ whole genome shotgun (WGS) entry which is preliminary data.</text>
</comment>
<proteinExistence type="inferred from homology"/>
<dbReference type="GO" id="GO:0004337">
    <property type="term" value="F:(2E,6E)-farnesyl diphosphate synthase activity"/>
    <property type="evidence" value="ECO:0007669"/>
    <property type="project" value="TreeGrafter"/>
</dbReference>
<name>A0AAD7YJH3_MYTSE</name>
<dbReference type="InterPro" id="IPR039702">
    <property type="entry name" value="FPS1-like"/>
</dbReference>
<evidence type="ECO:0000256" key="5">
    <source>
        <dbReference type="ARBA" id="ARBA00033740"/>
    </source>
</evidence>
<protein>
    <recommendedName>
        <fullName evidence="6">Farnesyl pyrophosphate synthase</fullName>
    </recommendedName>
</protein>
<evidence type="ECO:0000256" key="4">
    <source>
        <dbReference type="ARBA" id="ARBA00022842"/>
    </source>
</evidence>
<sequence>MNLCKRMATANSLVVGRSVATVTINKLFESAIQRVCRSFSTKFDLKKEREELHNALPGVIDVLAKHEKFQEIPAADKWMRNVLNGNLIGGKNMRGLTTVMTYKIIEKPENITEETMRLARTLGWCAEILQAYCLVLDDIADGSITRRGMPCWYRREDVGIANAVNDATLIHYSLLQILRANFEKSPSYVELFHNFNETLFYTSLGQYLDIMTGLNNKNYNLFTMEHYNAIVKHKSAYYTFKLPITLGMILANQFNEETHKNVDDISMQLGRLFQMQDDYIDCFGDENMTGKMGTDIQEGKCSWLAVKALQQCKPNQRAVFTVCYGSKEPAHSERIKQLYVQLKIPELYKEEENEYYNKIIQRMQAVSLNAERDLYLQVLDSQYGRKQ</sequence>
<dbReference type="GO" id="GO:0004161">
    <property type="term" value="F:dimethylallyltranstransferase activity"/>
    <property type="evidence" value="ECO:0007669"/>
    <property type="project" value="TreeGrafter"/>
</dbReference>
<keyword evidence="9" id="KW-1185">Reference proteome</keyword>
<keyword evidence="4" id="KW-0460">Magnesium</keyword>
<dbReference type="Gene3D" id="1.10.600.10">
    <property type="entry name" value="Farnesyl Diphosphate Synthase"/>
    <property type="match status" value="1"/>
</dbReference>
<dbReference type="EMBL" id="JARGEI010000016">
    <property type="protein sequence ID" value="KAJ8717861.1"/>
    <property type="molecule type" value="Genomic_DNA"/>
</dbReference>
<dbReference type="CDD" id="cd00685">
    <property type="entry name" value="Trans_IPPS_HT"/>
    <property type="match status" value="1"/>
</dbReference>
<evidence type="ECO:0000256" key="3">
    <source>
        <dbReference type="ARBA" id="ARBA00022723"/>
    </source>
</evidence>
<accession>A0AAD7YJH3</accession>
<dbReference type="PANTHER" id="PTHR11525:SF0">
    <property type="entry name" value="FARNESYL PYROPHOSPHATE SYNTHASE"/>
    <property type="match status" value="1"/>
</dbReference>
<dbReference type="GO" id="GO:0046872">
    <property type="term" value="F:metal ion binding"/>
    <property type="evidence" value="ECO:0007669"/>
    <property type="project" value="UniProtKB-KW"/>
</dbReference>
<dbReference type="Pfam" id="PF00348">
    <property type="entry name" value="polyprenyl_synt"/>
    <property type="match status" value="1"/>
</dbReference>
<dbReference type="SFLD" id="SFLDG01017">
    <property type="entry name" value="Polyprenyl_Transferase_Like"/>
    <property type="match status" value="1"/>
</dbReference>
<evidence type="ECO:0000256" key="6">
    <source>
        <dbReference type="ARBA" id="ARBA00034546"/>
    </source>
</evidence>
<gene>
    <name evidence="8" type="ORF">PYW07_005791</name>
</gene>
<dbReference type="Proteomes" id="UP001231518">
    <property type="component" value="Chromosome 18"/>
</dbReference>
<dbReference type="PROSITE" id="PS00723">
    <property type="entry name" value="POLYPRENYL_SYNTHASE_1"/>
    <property type="match status" value="1"/>
</dbReference>
<keyword evidence="3" id="KW-0479">Metal-binding</keyword>
<dbReference type="SUPFAM" id="SSF48576">
    <property type="entry name" value="Terpenoid synthases"/>
    <property type="match status" value="1"/>
</dbReference>